<feature type="region of interest" description="Disordered" evidence="9">
    <location>
        <begin position="18"/>
        <end position="38"/>
    </location>
</feature>
<dbReference type="PROSITE" id="PS50240">
    <property type="entry name" value="TRYPSIN_DOM"/>
    <property type="match status" value="1"/>
</dbReference>
<evidence type="ECO:0000256" key="6">
    <source>
        <dbReference type="ARBA" id="ARBA00023180"/>
    </source>
</evidence>
<dbReference type="GO" id="GO:0004252">
    <property type="term" value="F:serine-type endopeptidase activity"/>
    <property type="evidence" value="ECO:0007669"/>
    <property type="project" value="InterPro"/>
</dbReference>
<keyword evidence="12" id="KW-1185">Reference proteome</keyword>
<evidence type="ECO:0000313" key="11">
    <source>
        <dbReference type="EMBL" id="OBS75253.1"/>
    </source>
</evidence>
<keyword evidence="2" id="KW-0964">Secreted</keyword>
<dbReference type="GO" id="GO:0005576">
    <property type="term" value="C:extracellular region"/>
    <property type="evidence" value="ECO:0007669"/>
    <property type="project" value="UniProtKB-SubCell"/>
</dbReference>
<dbReference type="PANTHER" id="PTHR24250:SF45">
    <property type="entry name" value="INACTIVE SERINE PROTEASE 54"/>
    <property type="match status" value="1"/>
</dbReference>
<dbReference type="Pfam" id="PF00089">
    <property type="entry name" value="Trypsin"/>
    <property type="match status" value="1"/>
</dbReference>
<evidence type="ECO:0000256" key="4">
    <source>
        <dbReference type="ARBA" id="ARBA00022729"/>
    </source>
</evidence>
<dbReference type="Proteomes" id="UP000092124">
    <property type="component" value="Unassembled WGS sequence"/>
</dbReference>
<dbReference type="STRING" id="56216.A0A1A6H9I1"/>
<dbReference type="SUPFAM" id="SSF50494">
    <property type="entry name" value="Trypsin-like serine proteases"/>
    <property type="match status" value="1"/>
</dbReference>
<evidence type="ECO:0000256" key="8">
    <source>
        <dbReference type="ARBA" id="ARBA00081593"/>
    </source>
</evidence>
<evidence type="ECO:0000313" key="12">
    <source>
        <dbReference type="Proteomes" id="UP000092124"/>
    </source>
</evidence>
<evidence type="ECO:0000259" key="10">
    <source>
        <dbReference type="PROSITE" id="PS50240"/>
    </source>
</evidence>
<evidence type="ECO:0000256" key="7">
    <source>
        <dbReference type="ARBA" id="ARBA00073244"/>
    </source>
</evidence>
<keyword evidence="3" id="KW-0721">Serine protease homolog</keyword>
<gene>
    <name evidence="11" type="ORF">A6R68_14250</name>
</gene>
<evidence type="ECO:0000256" key="9">
    <source>
        <dbReference type="SAM" id="MobiDB-lite"/>
    </source>
</evidence>
<comment type="caution">
    <text evidence="11">The sequence shown here is derived from an EMBL/GenBank/DDBJ whole genome shotgun (WGS) entry which is preliminary data.</text>
</comment>
<reference evidence="11 12" key="1">
    <citation type="submission" date="2016-06" db="EMBL/GenBank/DDBJ databases">
        <title>The Draft Genome Sequence and Annotation of the Desert Woodrat Neotoma lepida.</title>
        <authorList>
            <person name="Campbell M."/>
            <person name="Oakeson K.F."/>
            <person name="Yandell M."/>
            <person name="Halpert J.R."/>
            <person name="Dearing D."/>
        </authorList>
    </citation>
    <scope>NUCLEOTIDE SEQUENCE [LARGE SCALE GENOMIC DNA]</scope>
    <source>
        <strain evidence="11">417</strain>
        <tissue evidence="11">Liver</tissue>
    </source>
</reference>
<keyword evidence="6" id="KW-0325">Glycoprotein</keyword>
<dbReference type="InterPro" id="IPR043504">
    <property type="entry name" value="Peptidase_S1_PA_chymotrypsin"/>
</dbReference>
<dbReference type="GO" id="GO:0006508">
    <property type="term" value="P:proteolysis"/>
    <property type="evidence" value="ECO:0007669"/>
    <property type="project" value="InterPro"/>
</dbReference>
<proteinExistence type="predicted"/>
<protein>
    <recommendedName>
        <fullName evidence="7">Inactive serine protease 54</fullName>
    </recommendedName>
    <alternativeName>
        <fullName evidence="8">Plasma kallikrein-like protein 4</fullName>
    </alternativeName>
</protein>
<dbReference type="PANTHER" id="PTHR24250">
    <property type="entry name" value="CHYMOTRYPSIN-RELATED"/>
    <property type="match status" value="1"/>
</dbReference>
<dbReference type="AlphaFoldDB" id="A0A1A6H9I1"/>
<dbReference type="InterPro" id="IPR009003">
    <property type="entry name" value="Peptidase_S1_PA"/>
</dbReference>
<accession>A0A1A6H9I1</accession>
<evidence type="ECO:0000256" key="1">
    <source>
        <dbReference type="ARBA" id="ARBA00004613"/>
    </source>
</evidence>
<keyword evidence="4" id="KW-0732">Signal</keyword>
<evidence type="ECO:0000256" key="5">
    <source>
        <dbReference type="ARBA" id="ARBA00023157"/>
    </source>
</evidence>
<dbReference type="OrthoDB" id="6261922at2759"/>
<dbReference type="InterPro" id="IPR001254">
    <property type="entry name" value="Trypsin_dom"/>
</dbReference>
<feature type="domain" description="Peptidase S1" evidence="10">
    <location>
        <begin position="156"/>
        <end position="394"/>
    </location>
</feature>
<evidence type="ECO:0000256" key="3">
    <source>
        <dbReference type="ARBA" id="ARBA00022542"/>
    </source>
</evidence>
<evidence type="ECO:0000256" key="2">
    <source>
        <dbReference type="ARBA" id="ARBA00022525"/>
    </source>
</evidence>
<dbReference type="EMBL" id="LZPO01043406">
    <property type="protein sequence ID" value="OBS75253.1"/>
    <property type="molecule type" value="Genomic_DNA"/>
</dbReference>
<name>A0A1A6H9I1_NEOLE</name>
<dbReference type="SMART" id="SM00020">
    <property type="entry name" value="Tryp_SPc"/>
    <property type="match status" value="1"/>
</dbReference>
<organism evidence="11 12">
    <name type="scientific">Neotoma lepida</name>
    <name type="common">Desert woodrat</name>
    <dbReference type="NCBI Taxonomy" id="56216"/>
    <lineage>
        <taxon>Eukaryota</taxon>
        <taxon>Metazoa</taxon>
        <taxon>Chordata</taxon>
        <taxon>Craniata</taxon>
        <taxon>Vertebrata</taxon>
        <taxon>Euteleostomi</taxon>
        <taxon>Mammalia</taxon>
        <taxon>Eutheria</taxon>
        <taxon>Euarchontoglires</taxon>
        <taxon>Glires</taxon>
        <taxon>Rodentia</taxon>
        <taxon>Myomorpha</taxon>
        <taxon>Muroidea</taxon>
        <taxon>Cricetidae</taxon>
        <taxon>Neotominae</taxon>
        <taxon>Neotoma</taxon>
    </lineage>
</organism>
<sequence length="619" mass="68564">MDVSTRTGSFSCDIRMSSKDRKFSSGPRAPDSTGKYASDMAARSSPLKIMAPPSSSPLTTPAHKLLAKHWSQTAASRLCPHRTQSWGCDRSVYPIWEPLMVKRNRLLQCGCGKVMGLPVFCLPSCSWCSLRFSLGMTEMRGVLLVLLYMSHSSSAMCGIQKANLADEPKENFVGSNEFPWVVSLQDPEYTHLAFGCILSNFWILSTASALQHRLKVIAVVGIANMDPRKMDHTEYPVNIIIPHENFNNKSMSNNIALLRTESAIHFDDMVQAICFLGKKLRKPPTLKNCWVAGWNPTAATGNHMTMSILRRISVKDIDLCPLHRNRKTECASHISNEPTNVCLGEPGSPMMCQVKKLDLWVIRGILTYGGNLCPGLFLYTSVEDYSDWITAKARRAGPSLFALHPWEKLIPELPFQESNTALTNNSNSAQGHAEWPRSYSRGQRMSTLYDQPTDDGQNFEGNGLRELNWSSKVAIQPTYYDYYGGEVGEGGAVAGQNRLHWPQERILMSLVPPGQPWAGPQQHQAGSPSSVPLPYVGRLNPPGDRGLTSAISTFLSHILMVFSSSPFKIFSLTYVITWGARNSDSCFRSSLTTNDKGGREAKNHSKKNSKTAPVPMGTQ</sequence>
<comment type="subcellular location">
    <subcellularLocation>
        <location evidence="1">Secreted</location>
    </subcellularLocation>
</comment>
<dbReference type="FunFam" id="2.40.10.10:FF:000125">
    <property type="entry name" value="inactive serine protease 54"/>
    <property type="match status" value="1"/>
</dbReference>
<keyword evidence="5" id="KW-1015">Disulfide bond</keyword>
<feature type="region of interest" description="Disordered" evidence="9">
    <location>
        <begin position="593"/>
        <end position="619"/>
    </location>
</feature>
<dbReference type="Gene3D" id="2.40.10.10">
    <property type="entry name" value="Trypsin-like serine proteases"/>
    <property type="match status" value="2"/>
</dbReference>